<feature type="non-terminal residue" evidence="2">
    <location>
        <position position="1"/>
    </location>
</feature>
<sequence>QTAGAFNPNVRIQPIHANIKESQFDVEWIRATTPHFMTCCEPDARRHVNKLCMAAGIPLVKSGTAGYLGQVKPLLKVRSFTRTTRLHPPRY</sequence>
<dbReference type="AlphaFoldDB" id="A0AAD4G8P6"/>
<evidence type="ECO:0000259" key="1">
    <source>
        <dbReference type="Pfam" id="PF00899"/>
    </source>
</evidence>
<evidence type="ECO:0000313" key="3">
    <source>
        <dbReference type="Proteomes" id="UP001194468"/>
    </source>
</evidence>
<reference evidence="2" key="2">
    <citation type="journal article" date="2020" name="Nat. Commun.">
        <title>Large-scale genome sequencing of mycorrhizal fungi provides insights into the early evolution of symbiotic traits.</title>
        <authorList>
            <person name="Miyauchi S."/>
            <person name="Kiss E."/>
            <person name="Kuo A."/>
            <person name="Drula E."/>
            <person name="Kohler A."/>
            <person name="Sanchez-Garcia M."/>
            <person name="Morin E."/>
            <person name="Andreopoulos B."/>
            <person name="Barry K.W."/>
            <person name="Bonito G."/>
            <person name="Buee M."/>
            <person name="Carver A."/>
            <person name="Chen C."/>
            <person name="Cichocki N."/>
            <person name="Clum A."/>
            <person name="Culley D."/>
            <person name="Crous P.W."/>
            <person name="Fauchery L."/>
            <person name="Girlanda M."/>
            <person name="Hayes R.D."/>
            <person name="Keri Z."/>
            <person name="LaButti K."/>
            <person name="Lipzen A."/>
            <person name="Lombard V."/>
            <person name="Magnuson J."/>
            <person name="Maillard F."/>
            <person name="Murat C."/>
            <person name="Nolan M."/>
            <person name="Ohm R.A."/>
            <person name="Pangilinan J."/>
            <person name="Pereira M.F."/>
            <person name="Perotto S."/>
            <person name="Peter M."/>
            <person name="Pfister S."/>
            <person name="Riley R."/>
            <person name="Sitrit Y."/>
            <person name="Stielow J.B."/>
            <person name="Szollosi G."/>
            <person name="Zifcakova L."/>
            <person name="Stursova M."/>
            <person name="Spatafora J.W."/>
            <person name="Tedersoo L."/>
            <person name="Vaario L.M."/>
            <person name="Yamada A."/>
            <person name="Yan M."/>
            <person name="Wang P."/>
            <person name="Xu J."/>
            <person name="Bruns T."/>
            <person name="Baldrian P."/>
            <person name="Vilgalys R."/>
            <person name="Dunand C."/>
            <person name="Henrissat B."/>
            <person name="Grigoriev I.V."/>
            <person name="Hibbett D."/>
            <person name="Nagy L.G."/>
            <person name="Martin F.M."/>
        </authorList>
    </citation>
    <scope>NUCLEOTIDE SEQUENCE</scope>
    <source>
        <strain evidence="2">BED1</strain>
    </source>
</reference>
<dbReference type="SUPFAM" id="SSF69572">
    <property type="entry name" value="Activating enzymes of the ubiquitin-like proteins"/>
    <property type="match status" value="1"/>
</dbReference>
<keyword evidence="3" id="KW-1185">Reference proteome</keyword>
<dbReference type="Pfam" id="PF00899">
    <property type="entry name" value="ThiF"/>
    <property type="match status" value="1"/>
</dbReference>
<gene>
    <name evidence="2" type="ORF">L210DRAFT_879907</name>
</gene>
<comment type="caution">
    <text evidence="2">The sequence shown here is derived from an EMBL/GenBank/DDBJ whole genome shotgun (WGS) entry which is preliminary data.</text>
</comment>
<dbReference type="Gene3D" id="3.40.50.720">
    <property type="entry name" value="NAD(P)-binding Rossmann-like Domain"/>
    <property type="match status" value="1"/>
</dbReference>
<reference evidence="2" key="1">
    <citation type="submission" date="2019-10" db="EMBL/GenBank/DDBJ databases">
        <authorList>
            <consortium name="DOE Joint Genome Institute"/>
            <person name="Kuo A."/>
            <person name="Miyauchi S."/>
            <person name="Kiss E."/>
            <person name="Drula E."/>
            <person name="Kohler A."/>
            <person name="Sanchez-Garcia M."/>
            <person name="Andreopoulos B."/>
            <person name="Barry K.W."/>
            <person name="Bonito G."/>
            <person name="Buee M."/>
            <person name="Carver A."/>
            <person name="Chen C."/>
            <person name="Cichocki N."/>
            <person name="Clum A."/>
            <person name="Culley D."/>
            <person name="Crous P.W."/>
            <person name="Fauchery L."/>
            <person name="Girlanda M."/>
            <person name="Hayes R."/>
            <person name="Keri Z."/>
            <person name="LaButti K."/>
            <person name="Lipzen A."/>
            <person name="Lombard V."/>
            <person name="Magnuson J."/>
            <person name="Maillard F."/>
            <person name="Morin E."/>
            <person name="Murat C."/>
            <person name="Nolan M."/>
            <person name="Ohm R."/>
            <person name="Pangilinan J."/>
            <person name="Pereira M."/>
            <person name="Perotto S."/>
            <person name="Peter M."/>
            <person name="Riley R."/>
            <person name="Sitrit Y."/>
            <person name="Stielow B."/>
            <person name="Szollosi G."/>
            <person name="Zifcakova L."/>
            <person name="Stursova M."/>
            <person name="Spatafora J.W."/>
            <person name="Tedersoo L."/>
            <person name="Vaario L.-M."/>
            <person name="Yamada A."/>
            <person name="Yan M."/>
            <person name="Wang P."/>
            <person name="Xu J."/>
            <person name="Bruns T."/>
            <person name="Baldrian P."/>
            <person name="Vilgalys R."/>
            <person name="Henrissat B."/>
            <person name="Grigoriev I.V."/>
            <person name="Hibbett D."/>
            <person name="Nagy L.G."/>
            <person name="Martin F.M."/>
        </authorList>
    </citation>
    <scope>NUCLEOTIDE SEQUENCE</scope>
    <source>
        <strain evidence="2">BED1</strain>
    </source>
</reference>
<evidence type="ECO:0000313" key="2">
    <source>
        <dbReference type="EMBL" id="KAF8431165.1"/>
    </source>
</evidence>
<proteinExistence type="predicted"/>
<accession>A0AAD4G8P6</accession>
<protein>
    <recommendedName>
        <fullName evidence="1">THIF-type NAD/FAD binding fold domain-containing protein</fullName>
    </recommendedName>
</protein>
<dbReference type="GO" id="GO:0008641">
    <property type="term" value="F:ubiquitin-like modifier activating enzyme activity"/>
    <property type="evidence" value="ECO:0007669"/>
    <property type="project" value="InterPro"/>
</dbReference>
<dbReference type="InterPro" id="IPR035985">
    <property type="entry name" value="Ubiquitin-activating_enz"/>
</dbReference>
<feature type="domain" description="THIF-type NAD/FAD binding fold" evidence="1">
    <location>
        <begin position="4"/>
        <end position="74"/>
    </location>
</feature>
<name>A0AAD4G8P6_BOLED</name>
<dbReference type="EMBL" id="WHUW01000052">
    <property type="protein sequence ID" value="KAF8431165.1"/>
    <property type="molecule type" value="Genomic_DNA"/>
</dbReference>
<dbReference type="Proteomes" id="UP001194468">
    <property type="component" value="Unassembled WGS sequence"/>
</dbReference>
<organism evidence="2 3">
    <name type="scientific">Boletus edulis BED1</name>
    <dbReference type="NCBI Taxonomy" id="1328754"/>
    <lineage>
        <taxon>Eukaryota</taxon>
        <taxon>Fungi</taxon>
        <taxon>Dikarya</taxon>
        <taxon>Basidiomycota</taxon>
        <taxon>Agaricomycotina</taxon>
        <taxon>Agaricomycetes</taxon>
        <taxon>Agaricomycetidae</taxon>
        <taxon>Boletales</taxon>
        <taxon>Boletineae</taxon>
        <taxon>Boletaceae</taxon>
        <taxon>Boletoideae</taxon>
        <taxon>Boletus</taxon>
    </lineage>
</organism>
<dbReference type="InterPro" id="IPR000594">
    <property type="entry name" value="ThiF_NAD_FAD-bd"/>
</dbReference>